<evidence type="ECO:0000313" key="3">
    <source>
        <dbReference type="Proteomes" id="UP001163046"/>
    </source>
</evidence>
<feature type="region of interest" description="Disordered" evidence="1">
    <location>
        <begin position="1"/>
        <end position="39"/>
    </location>
</feature>
<dbReference type="AlphaFoldDB" id="A0A9W9YIB8"/>
<protein>
    <submittedName>
        <fullName evidence="2">Uncharacterized protein</fullName>
    </submittedName>
</protein>
<evidence type="ECO:0000313" key="2">
    <source>
        <dbReference type="EMBL" id="KAJ7351761.1"/>
    </source>
</evidence>
<keyword evidence="3" id="KW-1185">Reference proteome</keyword>
<evidence type="ECO:0000256" key="1">
    <source>
        <dbReference type="SAM" id="MobiDB-lite"/>
    </source>
</evidence>
<accession>A0A9W9YIB8</accession>
<dbReference type="Proteomes" id="UP001163046">
    <property type="component" value="Unassembled WGS sequence"/>
</dbReference>
<gene>
    <name evidence="2" type="ORF">OS493_035703</name>
</gene>
<sequence>MMAFNSGEDASSPRKRQRSRDNKNGAAVPTHSSLWHRNETDDQAVNEEYCRARIQCIYKSIVNQTTVQQTFW</sequence>
<comment type="caution">
    <text evidence="2">The sequence shown here is derived from an EMBL/GenBank/DDBJ whole genome shotgun (WGS) entry which is preliminary data.</text>
</comment>
<proteinExistence type="predicted"/>
<organism evidence="2 3">
    <name type="scientific">Desmophyllum pertusum</name>
    <dbReference type="NCBI Taxonomy" id="174260"/>
    <lineage>
        <taxon>Eukaryota</taxon>
        <taxon>Metazoa</taxon>
        <taxon>Cnidaria</taxon>
        <taxon>Anthozoa</taxon>
        <taxon>Hexacorallia</taxon>
        <taxon>Scleractinia</taxon>
        <taxon>Caryophylliina</taxon>
        <taxon>Caryophylliidae</taxon>
        <taxon>Desmophyllum</taxon>
    </lineage>
</organism>
<reference evidence="2" key="1">
    <citation type="submission" date="2023-01" db="EMBL/GenBank/DDBJ databases">
        <title>Genome assembly of the deep-sea coral Lophelia pertusa.</title>
        <authorList>
            <person name="Herrera S."/>
            <person name="Cordes E."/>
        </authorList>
    </citation>
    <scope>NUCLEOTIDE SEQUENCE</scope>
    <source>
        <strain evidence="2">USNM1676648</strain>
        <tissue evidence="2">Polyp</tissue>
    </source>
</reference>
<dbReference type="EMBL" id="MU827356">
    <property type="protein sequence ID" value="KAJ7351761.1"/>
    <property type="molecule type" value="Genomic_DNA"/>
</dbReference>
<name>A0A9W9YIB8_9CNID</name>